<accession>A0ABT9SK00</accession>
<dbReference type="Proteomes" id="UP001235513">
    <property type="component" value="Unassembled WGS sequence"/>
</dbReference>
<evidence type="ECO:0000313" key="1">
    <source>
        <dbReference type="EMBL" id="MDP9959307.1"/>
    </source>
</evidence>
<comment type="caution">
    <text evidence="1">The sequence shown here is derived from an EMBL/GenBank/DDBJ whole genome shotgun (WGS) entry which is preliminary data.</text>
</comment>
<dbReference type="EMBL" id="JAUSRL010000002">
    <property type="protein sequence ID" value="MDP9959307.1"/>
    <property type="molecule type" value="Genomic_DNA"/>
</dbReference>
<name>A0ABT9SK00_9FLAO</name>
<keyword evidence="2" id="KW-1185">Reference proteome</keyword>
<sequence length="46" mass="5506">MKASINIHPPKNWQDFETLCLKLWGEIWNIPHEIDLIPIIHKGRME</sequence>
<evidence type="ECO:0000313" key="2">
    <source>
        <dbReference type="Proteomes" id="UP001235513"/>
    </source>
</evidence>
<organism evidence="1 2">
    <name type="scientific">Chryseobacterium lathyri</name>
    <dbReference type="NCBI Taxonomy" id="395933"/>
    <lineage>
        <taxon>Bacteria</taxon>
        <taxon>Pseudomonadati</taxon>
        <taxon>Bacteroidota</taxon>
        <taxon>Flavobacteriia</taxon>
        <taxon>Flavobacteriales</taxon>
        <taxon>Weeksellaceae</taxon>
        <taxon>Chryseobacterium group</taxon>
        <taxon>Chryseobacterium</taxon>
    </lineage>
</organism>
<gene>
    <name evidence="1" type="ORF">J2T04_001186</name>
</gene>
<proteinExistence type="predicted"/>
<reference evidence="1 2" key="1">
    <citation type="submission" date="2023-07" db="EMBL/GenBank/DDBJ databases">
        <title>Sorghum-associated microbial communities from plants grown in Nebraska, USA.</title>
        <authorList>
            <person name="Schachtman D."/>
        </authorList>
    </citation>
    <scope>NUCLEOTIDE SEQUENCE [LARGE SCALE GENOMIC DNA]</scope>
    <source>
        <strain evidence="1 2">CC351</strain>
    </source>
</reference>
<protein>
    <submittedName>
        <fullName evidence="1">Uncharacterized protein</fullName>
    </submittedName>
</protein>